<dbReference type="PANTHER" id="PTHR12599:SF0">
    <property type="entry name" value="PTERIN-4-ALPHA-CARBINOLAMINE DEHYDRATASE"/>
    <property type="match status" value="1"/>
</dbReference>
<dbReference type="Gene3D" id="3.30.1360.20">
    <property type="entry name" value="Transcriptional coactivator/pterin dehydratase"/>
    <property type="match status" value="1"/>
</dbReference>
<dbReference type="InterPro" id="IPR001533">
    <property type="entry name" value="Pterin_deHydtase"/>
</dbReference>
<accession>A0ABS7PSG4</accession>
<name>A0ABS7PSG4_9SPHN</name>
<dbReference type="PANTHER" id="PTHR12599">
    <property type="entry name" value="PTERIN-4-ALPHA-CARBINOLAMINE DEHYDRATASE"/>
    <property type="match status" value="1"/>
</dbReference>
<comment type="catalytic activity">
    <reaction evidence="1 4">
        <text>(4aS,6R)-4a-hydroxy-L-erythro-5,6,7,8-tetrahydrobiopterin = (6R)-L-erythro-6,7-dihydrobiopterin + H2O</text>
        <dbReference type="Rhea" id="RHEA:11920"/>
        <dbReference type="ChEBI" id="CHEBI:15377"/>
        <dbReference type="ChEBI" id="CHEBI:15642"/>
        <dbReference type="ChEBI" id="CHEBI:43120"/>
        <dbReference type="EC" id="4.2.1.96"/>
    </reaction>
</comment>
<keyword evidence="6" id="KW-1185">Reference proteome</keyword>
<protein>
    <recommendedName>
        <fullName evidence="4">Putative pterin-4-alpha-carbinolamine dehydratase</fullName>
        <shortName evidence="4">PHS</shortName>
        <ecNumber evidence="4">4.2.1.96</ecNumber>
    </recommendedName>
    <alternativeName>
        <fullName evidence="4">4-alpha-hydroxy-tetrahydropterin dehydratase</fullName>
    </alternativeName>
    <alternativeName>
        <fullName evidence="4">Pterin carbinolamine dehydratase</fullName>
        <shortName evidence="4">PCD</shortName>
    </alternativeName>
</protein>
<sequence length="100" mass="10733">MTPLSTQARDAALAGLDGWAFDEARNALYRRLRFPSCTEAVGFMAGIAVAADAADHHPEWSNVHDRVDIWLTTHDADGVSERDVALAGTINAVLAGRSDL</sequence>
<proteinExistence type="inferred from homology"/>
<evidence type="ECO:0000256" key="4">
    <source>
        <dbReference type="HAMAP-Rule" id="MF_00434"/>
    </source>
</evidence>
<evidence type="ECO:0000256" key="3">
    <source>
        <dbReference type="ARBA" id="ARBA00023239"/>
    </source>
</evidence>
<comment type="caution">
    <text evidence="5">The sequence shown here is derived from an EMBL/GenBank/DDBJ whole genome shotgun (WGS) entry which is preliminary data.</text>
</comment>
<evidence type="ECO:0000313" key="5">
    <source>
        <dbReference type="EMBL" id="MBY8824233.1"/>
    </source>
</evidence>
<dbReference type="HAMAP" id="MF_00434">
    <property type="entry name" value="Pterin_4_alpha"/>
    <property type="match status" value="1"/>
</dbReference>
<dbReference type="RefSeq" id="WP_222991314.1">
    <property type="nucleotide sequence ID" value="NZ_JAINVV010000008.1"/>
</dbReference>
<organism evidence="5 6">
    <name type="scientific">Sphingomonas colocasiae</name>
    <dbReference type="NCBI Taxonomy" id="1848973"/>
    <lineage>
        <taxon>Bacteria</taxon>
        <taxon>Pseudomonadati</taxon>
        <taxon>Pseudomonadota</taxon>
        <taxon>Alphaproteobacteria</taxon>
        <taxon>Sphingomonadales</taxon>
        <taxon>Sphingomonadaceae</taxon>
        <taxon>Sphingomonas</taxon>
    </lineage>
</organism>
<reference evidence="5 6" key="1">
    <citation type="submission" date="2021-08" db="EMBL/GenBank/DDBJ databases">
        <authorList>
            <person name="Tuo L."/>
        </authorList>
    </citation>
    <scope>NUCLEOTIDE SEQUENCE [LARGE SCALE GENOMIC DNA]</scope>
    <source>
        <strain evidence="5 6">JCM 31229</strain>
    </source>
</reference>
<dbReference type="SUPFAM" id="SSF55248">
    <property type="entry name" value="PCD-like"/>
    <property type="match status" value="1"/>
</dbReference>
<dbReference type="EC" id="4.2.1.96" evidence="4"/>
<gene>
    <name evidence="5" type="ORF">K7G82_18150</name>
</gene>
<evidence type="ECO:0000313" key="6">
    <source>
        <dbReference type="Proteomes" id="UP000706039"/>
    </source>
</evidence>
<comment type="similarity">
    <text evidence="2 4">Belongs to the pterin-4-alpha-carbinolamine dehydratase family.</text>
</comment>
<dbReference type="Pfam" id="PF01329">
    <property type="entry name" value="Pterin_4a"/>
    <property type="match status" value="1"/>
</dbReference>
<dbReference type="Proteomes" id="UP000706039">
    <property type="component" value="Unassembled WGS sequence"/>
</dbReference>
<keyword evidence="3 4" id="KW-0456">Lyase</keyword>
<dbReference type="InterPro" id="IPR036428">
    <property type="entry name" value="PCD_sf"/>
</dbReference>
<dbReference type="EMBL" id="JAINVV010000008">
    <property type="protein sequence ID" value="MBY8824233.1"/>
    <property type="molecule type" value="Genomic_DNA"/>
</dbReference>
<evidence type="ECO:0000256" key="2">
    <source>
        <dbReference type="ARBA" id="ARBA00006472"/>
    </source>
</evidence>
<evidence type="ECO:0000256" key="1">
    <source>
        <dbReference type="ARBA" id="ARBA00001554"/>
    </source>
</evidence>